<name>A0A382CL35_9ZZZZ</name>
<dbReference type="EMBL" id="UINC01035088">
    <property type="protein sequence ID" value="SVB26938.1"/>
    <property type="molecule type" value="Genomic_DNA"/>
</dbReference>
<proteinExistence type="predicted"/>
<organism evidence="1">
    <name type="scientific">marine metagenome</name>
    <dbReference type="NCBI Taxonomy" id="408172"/>
    <lineage>
        <taxon>unclassified sequences</taxon>
        <taxon>metagenomes</taxon>
        <taxon>ecological metagenomes</taxon>
    </lineage>
</organism>
<protein>
    <submittedName>
        <fullName evidence="1">Uncharacterized protein</fullName>
    </submittedName>
</protein>
<accession>A0A382CL35</accession>
<reference evidence="1" key="1">
    <citation type="submission" date="2018-05" db="EMBL/GenBank/DDBJ databases">
        <authorList>
            <person name="Lanie J.A."/>
            <person name="Ng W.-L."/>
            <person name="Kazmierczak K.M."/>
            <person name="Andrzejewski T.M."/>
            <person name="Davidsen T.M."/>
            <person name="Wayne K.J."/>
            <person name="Tettelin H."/>
            <person name="Glass J.I."/>
            <person name="Rusch D."/>
            <person name="Podicherti R."/>
            <person name="Tsui H.-C.T."/>
            <person name="Winkler M.E."/>
        </authorList>
    </citation>
    <scope>NUCLEOTIDE SEQUENCE</scope>
</reference>
<dbReference type="AlphaFoldDB" id="A0A382CL35"/>
<evidence type="ECO:0000313" key="1">
    <source>
        <dbReference type="EMBL" id="SVB26938.1"/>
    </source>
</evidence>
<gene>
    <name evidence="1" type="ORF">METZ01_LOCUS179792</name>
</gene>
<sequence length="54" mass="6498">MDLPFRNLKINNDINNLLKKTWVDDLLKKYPDCPNPINFPKSALYYLTIKNHHR</sequence>